<feature type="region of interest" description="Disordered" evidence="1">
    <location>
        <begin position="179"/>
        <end position="207"/>
    </location>
</feature>
<dbReference type="eggNOG" id="ENOG502RH5A">
    <property type="taxonomic scope" value="Eukaryota"/>
</dbReference>
<dbReference type="GO" id="GO:0051726">
    <property type="term" value="P:regulation of cell cycle"/>
    <property type="evidence" value="ECO:0007669"/>
    <property type="project" value="EnsemblFungi"/>
</dbReference>
<dbReference type="InParanoid" id="G8ZLH0"/>
<evidence type="ECO:0000256" key="1">
    <source>
        <dbReference type="SAM" id="MobiDB-lite"/>
    </source>
</evidence>
<proteinExistence type="predicted"/>
<dbReference type="GO" id="GO:0000082">
    <property type="term" value="P:G1/S transition of mitotic cell cycle"/>
    <property type="evidence" value="ECO:0007669"/>
    <property type="project" value="EnsemblFungi"/>
</dbReference>
<feature type="compositionally biased region" description="Low complexity" evidence="1">
    <location>
        <begin position="29"/>
        <end position="43"/>
    </location>
</feature>
<dbReference type="RefSeq" id="XP_003678675.1">
    <property type="nucleotide sequence ID" value="XM_003678627.1"/>
</dbReference>
<dbReference type="Proteomes" id="UP000005627">
    <property type="component" value="Chromosome 1"/>
</dbReference>
<feature type="region of interest" description="Disordered" evidence="1">
    <location>
        <begin position="95"/>
        <end position="124"/>
    </location>
</feature>
<dbReference type="EMBL" id="HE616742">
    <property type="protein sequence ID" value="CCE89464.1"/>
    <property type="molecule type" value="Genomic_DNA"/>
</dbReference>
<feature type="region of interest" description="Disordered" evidence="1">
    <location>
        <begin position="1"/>
        <end position="79"/>
    </location>
</feature>
<name>G8ZLH0_TORDE</name>
<gene>
    <name evidence="2" type="primary">TDEL0A01320</name>
    <name evidence="2" type="ORF">TDEL_0A01320</name>
</gene>
<keyword evidence="3" id="KW-1185">Reference proteome</keyword>
<evidence type="ECO:0000313" key="2">
    <source>
        <dbReference type="EMBL" id="CCE89464.1"/>
    </source>
</evidence>
<accession>G8ZLH0</accession>
<dbReference type="AlphaFoldDB" id="G8ZLH0"/>
<dbReference type="FunCoup" id="G8ZLH0">
    <property type="interactions" value="189"/>
</dbReference>
<dbReference type="GeneID" id="11503060"/>
<feature type="compositionally biased region" description="Low complexity" evidence="1">
    <location>
        <begin position="696"/>
        <end position="705"/>
    </location>
</feature>
<protein>
    <submittedName>
        <fullName evidence="2">Uncharacterized protein</fullName>
    </submittedName>
</protein>
<feature type="compositionally biased region" description="Basic residues" evidence="1">
    <location>
        <begin position="66"/>
        <end position="79"/>
    </location>
</feature>
<dbReference type="OrthoDB" id="4069723at2759"/>
<feature type="region of interest" description="Disordered" evidence="1">
    <location>
        <begin position="696"/>
        <end position="716"/>
    </location>
</feature>
<dbReference type="HOGENOM" id="CLU_016939_0_0_1"/>
<reference evidence="2 3" key="1">
    <citation type="journal article" date="2011" name="Proc. Natl. Acad. Sci. U.S.A.">
        <title>Evolutionary erosion of yeast sex chromosomes by mating-type switching accidents.</title>
        <authorList>
            <person name="Gordon J.L."/>
            <person name="Armisen D."/>
            <person name="Proux-Wera E."/>
            <person name="Oheigeartaigh S.S."/>
            <person name="Byrne K.P."/>
            <person name="Wolfe K.H."/>
        </authorList>
    </citation>
    <scope>NUCLEOTIDE SEQUENCE [LARGE SCALE GENOMIC DNA]</scope>
    <source>
        <strain evidence="3">ATCC 10662 / CBS 1146 / NBRC 0425 / NCYC 2629 / NRRL Y-866</strain>
    </source>
</reference>
<dbReference type="KEGG" id="tdl:TDEL_0A01320"/>
<evidence type="ECO:0000313" key="3">
    <source>
        <dbReference type="Proteomes" id="UP000005627"/>
    </source>
</evidence>
<feature type="compositionally biased region" description="Polar residues" evidence="1">
    <location>
        <begin position="706"/>
        <end position="716"/>
    </location>
</feature>
<organism evidence="2 3">
    <name type="scientific">Torulaspora delbrueckii</name>
    <name type="common">Yeast</name>
    <name type="synonym">Candida colliculosa</name>
    <dbReference type="NCBI Taxonomy" id="4950"/>
    <lineage>
        <taxon>Eukaryota</taxon>
        <taxon>Fungi</taxon>
        <taxon>Dikarya</taxon>
        <taxon>Ascomycota</taxon>
        <taxon>Saccharomycotina</taxon>
        <taxon>Saccharomycetes</taxon>
        <taxon>Saccharomycetales</taxon>
        <taxon>Saccharomycetaceae</taxon>
        <taxon>Torulaspora</taxon>
    </lineage>
</organism>
<sequence length="742" mass="79641">MSRPSSRGSVTPGAESVNKWKIPHYYRRSSGASSHQSSGSEAGTPITPGTNSMSSPKKVLVEDPKKGKKRPAYRSRKIDKKKAGDMVFVNYTVQDTASEENAVDSAPELPPTPAISHKKKSSRSRMLKIFGSSKEPNEADSGAHLAACPENDGLYEHESAQISTKRSCSSFLRYGRFHHGHSKRSENTAEEEVVPKSSQSPNLVKPASNGIFFGNSSRKVKYLGGMVKNEISSQDSMNGKPSDENDASIAFSKMFTRNGANTSGSMSSLISLNQNLQDQQSQSHPSVGVPALKKNMSASSISSLSYRCSPIRTASPARPRSGTRGSYTASLHSVIDTEDANNAIFTGNDTYLDSRVGNRNTSVLRHKKKQDSISDTHRLYSTSASASTFLNNNSNAVTPSSSSLVTPPPFTPGYSLPSNTSASSTPSVMEYAHISQPATYNGLINSANSLGHHSAFNINQPLSERDSSSEILFGDSDIPTPVDNQPALRGVSKATLEEDEEKGRMEQEAISNNTSKNKNLLVRQKVDNLELLLPHGSSTGSSQGGSILTNSTSSIPDSSIMGHWQDSNCYALFDSGTGIKGEHNEKISSGRTLRVASSADLRNGDNGNIINTGAMEKDFYAQFDFDNAAAFFHDQSKILAPEFSHVVEQPARNVSTPIDEQASAVTSIANYSPGAAATISMEDTAHRDDRSHHANAMMHSSSNASQATAGNSTGQWKSINNDLDAITNSLGMSDEINDLSFT</sequence>
<dbReference type="STRING" id="1076872.G8ZLH0"/>
<dbReference type="GO" id="GO:0010628">
    <property type="term" value="P:positive regulation of gene expression"/>
    <property type="evidence" value="ECO:0007669"/>
    <property type="project" value="EnsemblFungi"/>
</dbReference>